<evidence type="ECO:0000256" key="6">
    <source>
        <dbReference type="SAM" id="MobiDB-lite"/>
    </source>
</evidence>
<evidence type="ECO:0000313" key="8">
    <source>
        <dbReference type="EMBL" id="KAK3598918.1"/>
    </source>
</evidence>
<keyword evidence="9" id="KW-1185">Reference proteome</keyword>
<feature type="region of interest" description="Disordered" evidence="6">
    <location>
        <begin position="219"/>
        <end position="271"/>
    </location>
</feature>
<reference evidence="8" key="1">
    <citation type="journal article" date="2021" name="Genome Biol. Evol.">
        <title>A High-Quality Reference Genome for a Parasitic Bivalve with Doubly Uniparental Inheritance (Bivalvia: Unionida).</title>
        <authorList>
            <person name="Smith C.H."/>
        </authorList>
    </citation>
    <scope>NUCLEOTIDE SEQUENCE</scope>
    <source>
        <strain evidence="8">CHS0354</strain>
    </source>
</reference>
<comment type="similarity">
    <text evidence="2 5">Belongs to the universal ribosomal protein uL10 family.</text>
</comment>
<dbReference type="InterPro" id="IPR033867">
    <property type="entry name" value="Mrt4"/>
</dbReference>
<evidence type="ECO:0000256" key="4">
    <source>
        <dbReference type="ARBA" id="ARBA00023242"/>
    </source>
</evidence>
<evidence type="ECO:0000313" key="9">
    <source>
        <dbReference type="Proteomes" id="UP001195483"/>
    </source>
</evidence>
<dbReference type="SUPFAM" id="SSF160369">
    <property type="entry name" value="Ribosomal protein L10-like"/>
    <property type="match status" value="1"/>
</dbReference>
<name>A0AAE0W1T4_9BIVA</name>
<dbReference type="InterPro" id="IPR051742">
    <property type="entry name" value="Ribosome_Assembly_uL10"/>
</dbReference>
<comment type="caution">
    <text evidence="8">The sequence shown here is derived from an EMBL/GenBank/DDBJ whole genome shotgun (WGS) entry which is preliminary data.</text>
</comment>
<organism evidence="8 9">
    <name type="scientific">Potamilus streckersoni</name>
    <dbReference type="NCBI Taxonomy" id="2493646"/>
    <lineage>
        <taxon>Eukaryota</taxon>
        <taxon>Metazoa</taxon>
        <taxon>Spiralia</taxon>
        <taxon>Lophotrochozoa</taxon>
        <taxon>Mollusca</taxon>
        <taxon>Bivalvia</taxon>
        <taxon>Autobranchia</taxon>
        <taxon>Heteroconchia</taxon>
        <taxon>Palaeoheterodonta</taxon>
        <taxon>Unionida</taxon>
        <taxon>Unionoidea</taxon>
        <taxon>Unionidae</taxon>
        <taxon>Ambleminae</taxon>
        <taxon>Lampsilini</taxon>
        <taxon>Potamilus</taxon>
    </lineage>
</organism>
<dbReference type="InterPro" id="IPR040637">
    <property type="entry name" value="Ribosomal_uL10-like_insert"/>
</dbReference>
<dbReference type="GO" id="GO:0003723">
    <property type="term" value="F:RNA binding"/>
    <property type="evidence" value="ECO:0007669"/>
    <property type="project" value="TreeGrafter"/>
</dbReference>
<dbReference type="Pfam" id="PF00466">
    <property type="entry name" value="Ribosomal_L10"/>
    <property type="match status" value="1"/>
</dbReference>
<dbReference type="Gene3D" id="3.90.105.20">
    <property type="match status" value="1"/>
</dbReference>
<dbReference type="GO" id="GO:0006364">
    <property type="term" value="P:rRNA processing"/>
    <property type="evidence" value="ECO:0007669"/>
    <property type="project" value="TreeGrafter"/>
</dbReference>
<dbReference type="GO" id="GO:0030687">
    <property type="term" value="C:preribosome, large subunit precursor"/>
    <property type="evidence" value="ECO:0007669"/>
    <property type="project" value="TreeGrafter"/>
</dbReference>
<accession>A0AAE0W1T4</accession>
<dbReference type="PANTHER" id="PTHR45841:SF1">
    <property type="entry name" value="MRNA TURNOVER PROTEIN 4 HOMOLOG"/>
    <property type="match status" value="1"/>
</dbReference>
<feature type="compositionally biased region" description="Acidic residues" evidence="6">
    <location>
        <begin position="245"/>
        <end position="271"/>
    </location>
</feature>
<dbReference type="AlphaFoldDB" id="A0AAE0W1T4"/>
<evidence type="ECO:0000256" key="5">
    <source>
        <dbReference type="RuleBase" id="RU364039"/>
    </source>
</evidence>
<proteinExistence type="inferred from homology"/>
<dbReference type="InterPro" id="IPR043141">
    <property type="entry name" value="Ribosomal_uL10-like_sf"/>
</dbReference>
<dbReference type="GO" id="GO:0005730">
    <property type="term" value="C:nucleolus"/>
    <property type="evidence" value="ECO:0007669"/>
    <property type="project" value="UniProtKB-SubCell"/>
</dbReference>
<dbReference type="GO" id="GO:0005737">
    <property type="term" value="C:cytoplasm"/>
    <property type="evidence" value="ECO:0007669"/>
    <property type="project" value="UniProtKB-SubCell"/>
</dbReference>
<dbReference type="EMBL" id="JAEAOA010002123">
    <property type="protein sequence ID" value="KAK3598918.1"/>
    <property type="molecule type" value="Genomic_DNA"/>
</dbReference>
<gene>
    <name evidence="8" type="ORF">CHS0354_036232</name>
</gene>
<dbReference type="CDD" id="cd05796">
    <property type="entry name" value="Ribosomal_P0_like"/>
    <property type="match status" value="1"/>
</dbReference>
<dbReference type="PANTHER" id="PTHR45841">
    <property type="entry name" value="MRNA TURNOVER PROTEIN 4 MRTO4"/>
    <property type="match status" value="1"/>
</dbReference>
<reference evidence="8" key="2">
    <citation type="journal article" date="2021" name="Genome Biol. Evol.">
        <title>Developing a high-quality reference genome for a parasitic bivalve with doubly uniparental inheritance (Bivalvia: Unionida).</title>
        <authorList>
            <person name="Smith C.H."/>
        </authorList>
    </citation>
    <scope>NUCLEOTIDE SEQUENCE</scope>
    <source>
        <strain evidence="8">CHS0354</strain>
        <tissue evidence="8">Mantle</tissue>
    </source>
</reference>
<dbReference type="Proteomes" id="UP001195483">
    <property type="component" value="Unassembled WGS sequence"/>
</dbReference>
<reference evidence="8" key="3">
    <citation type="submission" date="2023-05" db="EMBL/GenBank/DDBJ databases">
        <authorList>
            <person name="Smith C.H."/>
        </authorList>
    </citation>
    <scope>NUCLEOTIDE SEQUENCE</scope>
    <source>
        <strain evidence="8">CHS0354</strain>
        <tissue evidence="8">Mantle</tissue>
    </source>
</reference>
<dbReference type="GO" id="GO:0000956">
    <property type="term" value="P:nuclear-transcribed mRNA catabolic process"/>
    <property type="evidence" value="ECO:0007669"/>
    <property type="project" value="TreeGrafter"/>
</dbReference>
<dbReference type="InterPro" id="IPR043164">
    <property type="entry name" value="Ribosomal_uL10-like_insert_sf"/>
</dbReference>
<evidence type="ECO:0000256" key="1">
    <source>
        <dbReference type="ARBA" id="ARBA00004046"/>
    </source>
</evidence>
<keyword evidence="4 5" id="KW-0539">Nucleus</keyword>
<dbReference type="Pfam" id="PF17777">
    <property type="entry name" value="RL10P_insert"/>
    <property type="match status" value="1"/>
</dbReference>
<comment type="function">
    <text evidence="1 5">Component of the ribosome assembly machinery. Nuclear paralog of the ribosomal protein P0, it binds pre-60S subunits at an early stage of assembly in the nucleolus, and is replaced by P0 in cytoplasmic pre-60S subunits and mature 80S ribosomes.</text>
</comment>
<comment type="subunit">
    <text evidence="5">Associates with the pre-60S ribosomal particle.</text>
</comment>
<evidence type="ECO:0000256" key="3">
    <source>
        <dbReference type="ARBA" id="ARBA00022490"/>
    </source>
</evidence>
<keyword evidence="3 5" id="KW-0963">Cytoplasm</keyword>
<dbReference type="Gene3D" id="3.30.70.1730">
    <property type="match status" value="1"/>
</dbReference>
<sequence>MPKSKRNKKISLTQTRKKGLELKQKVIEEIRECIDSYARIFLFSVHNMRNTYLKDVRCEWKHSRFFFGKNKVMSLALGRTAEAEYRDNLHMISSHLRGQTGILFTNKTKKEVIAYFKNFRKQDYARSGNTATQTVILEEGLIPQFSHSMEPQLRQLGLPTALKKGVIALTKEYTVCELGSILTPEMARILKLFGHKMAEFHVTVEAMWSNDGTWEEFQDEEEKITPSKVKVKAKAREDKSLIETAEVEMSDEEEEDEDEEDYSEEADDDCS</sequence>
<comment type="subcellular location">
    <subcellularLocation>
        <location evidence="5">Cytoplasm</location>
    </subcellularLocation>
    <subcellularLocation>
        <location evidence="5">Nucleus</location>
        <location evidence="5">Nucleolus</location>
    </subcellularLocation>
</comment>
<dbReference type="InterPro" id="IPR001790">
    <property type="entry name" value="Ribosomal_uL10"/>
</dbReference>
<evidence type="ECO:0000259" key="7">
    <source>
        <dbReference type="Pfam" id="PF17777"/>
    </source>
</evidence>
<protein>
    <recommendedName>
        <fullName evidence="5">Ribosome assembly factor mrt4</fullName>
    </recommendedName>
</protein>
<keyword evidence="5" id="KW-0690">Ribosome biogenesis</keyword>
<evidence type="ECO:0000256" key="2">
    <source>
        <dbReference type="ARBA" id="ARBA00008889"/>
    </source>
</evidence>
<dbReference type="FunFam" id="3.30.70.1730:FF:000004">
    <property type="entry name" value="Ribosome assembly factor mrt4"/>
    <property type="match status" value="1"/>
</dbReference>
<feature type="domain" description="Large ribosomal subunit protein uL10-like insertion" evidence="7">
    <location>
        <begin position="125"/>
        <end position="194"/>
    </location>
</feature>
<dbReference type="FunFam" id="3.90.105.20:FF:000003">
    <property type="entry name" value="Ribosome assembly factor mrt4"/>
    <property type="match status" value="1"/>
</dbReference>
<dbReference type="GO" id="GO:0000027">
    <property type="term" value="P:ribosomal large subunit assembly"/>
    <property type="evidence" value="ECO:0007669"/>
    <property type="project" value="InterPro"/>
</dbReference>